<gene>
    <name evidence="1" type="ORF">EVAR_89742_1</name>
</gene>
<dbReference type="AlphaFoldDB" id="A0A4C1Y791"/>
<evidence type="ECO:0000313" key="1">
    <source>
        <dbReference type="EMBL" id="GBP70427.1"/>
    </source>
</evidence>
<protein>
    <submittedName>
        <fullName evidence="1">Uncharacterized protein</fullName>
    </submittedName>
</protein>
<proteinExistence type="predicted"/>
<evidence type="ECO:0000313" key="2">
    <source>
        <dbReference type="Proteomes" id="UP000299102"/>
    </source>
</evidence>
<reference evidence="1 2" key="1">
    <citation type="journal article" date="2019" name="Commun. Biol.">
        <title>The bagworm genome reveals a unique fibroin gene that provides high tensile strength.</title>
        <authorList>
            <person name="Kono N."/>
            <person name="Nakamura H."/>
            <person name="Ohtoshi R."/>
            <person name="Tomita M."/>
            <person name="Numata K."/>
            <person name="Arakawa K."/>
        </authorList>
    </citation>
    <scope>NUCLEOTIDE SEQUENCE [LARGE SCALE GENOMIC DNA]</scope>
</reference>
<sequence>MIRSGADGLASSLKQDVLFVLNRPGNTPATPLRLPVAMGGDDHLLCSSPYARLPLRDNEYYRRLLPICVYKTEYRGYLERHRVLSRRRCDPRANTGREDKQRACRYGAREWRFITPIPLQRIAKLHAFLRLDLHFMVLLFCMEAFQLRRPKKSLIVAPKSHFRGRLGGRACPLHVGRRWYRARGPGCAGISFDDISKCPITNKRAAPAVHLEIAAYRGRVLVKIT</sequence>
<accession>A0A4C1Y791</accession>
<comment type="caution">
    <text evidence="1">The sequence shown here is derived from an EMBL/GenBank/DDBJ whole genome shotgun (WGS) entry which is preliminary data.</text>
</comment>
<dbReference type="Proteomes" id="UP000299102">
    <property type="component" value="Unassembled WGS sequence"/>
</dbReference>
<organism evidence="1 2">
    <name type="scientific">Eumeta variegata</name>
    <name type="common">Bagworm moth</name>
    <name type="synonym">Eumeta japonica</name>
    <dbReference type="NCBI Taxonomy" id="151549"/>
    <lineage>
        <taxon>Eukaryota</taxon>
        <taxon>Metazoa</taxon>
        <taxon>Ecdysozoa</taxon>
        <taxon>Arthropoda</taxon>
        <taxon>Hexapoda</taxon>
        <taxon>Insecta</taxon>
        <taxon>Pterygota</taxon>
        <taxon>Neoptera</taxon>
        <taxon>Endopterygota</taxon>
        <taxon>Lepidoptera</taxon>
        <taxon>Glossata</taxon>
        <taxon>Ditrysia</taxon>
        <taxon>Tineoidea</taxon>
        <taxon>Psychidae</taxon>
        <taxon>Oiketicinae</taxon>
        <taxon>Eumeta</taxon>
    </lineage>
</organism>
<dbReference type="EMBL" id="BGZK01001073">
    <property type="protein sequence ID" value="GBP70427.1"/>
    <property type="molecule type" value="Genomic_DNA"/>
</dbReference>
<keyword evidence="2" id="KW-1185">Reference proteome</keyword>
<name>A0A4C1Y791_EUMVA</name>